<gene>
    <name evidence="2" type="ORF">EJ08DRAFT_722121</name>
</gene>
<feature type="domain" description="PARP catalytic" evidence="1">
    <location>
        <begin position="195"/>
        <end position="272"/>
    </location>
</feature>
<proteinExistence type="predicted"/>
<dbReference type="EMBL" id="MU007067">
    <property type="protein sequence ID" value="KAF2425818.1"/>
    <property type="molecule type" value="Genomic_DNA"/>
</dbReference>
<dbReference type="AlphaFoldDB" id="A0A9P4TVG4"/>
<dbReference type="Proteomes" id="UP000800235">
    <property type="component" value="Unassembled WGS sequence"/>
</dbReference>
<comment type="caution">
    <text evidence="2">The sequence shown here is derived from an EMBL/GenBank/DDBJ whole genome shotgun (WGS) entry which is preliminary data.</text>
</comment>
<name>A0A9P4TVG4_9PEZI</name>
<dbReference type="GO" id="GO:0003950">
    <property type="term" value="F:NAD+ poly-ADP-ribosyltransferase activity"/>
    <property type="evidence" value="ECO:0007669"/>
    <property type="project" value="InterPro"/>
</dbReference>
<dbReference type="InterPro" id="IPR012317">
    <property type="entry name" value="Poly(ADP-ribose)pol_cat_dom"/>
</dbReference>
<reference evidence="2" key="1">
    <citation type="journal article" date="2020" name="Stud. Mycol.">
        <title>101 Dothideomycetes genomes: a test case for predicting lifestyles and emergence of pathogens.</title>
        <authorList>
            <person name="Haridas S."/>
            <person name="Albert R."/>
            <person name="Binder M."/>
            <person name="Bloem J."/>
            <person name="Labutti K."/>
            <person name="Salamov A."/>
            <person name="Andreopoulos B."/>
            <person name="Baker S."/>
            <person name="Barry K."/>
            <person name="Bills G."/>
            <person name="Bluhm B."/>
            <person name="Cannon C."/>
            <person name="Castanera R."/>
            <person name="Culley D."/>
            <person name="Daum C."/>
            <person name="Ezra D."/>
            <person name="Gonzalez J."/>
            <person name="Henrissat B."/>
            <person name="Kuo A."/>
            <person name="Liang C."/>
            <person name="Lipzen A."/>
            <person name="Lutzoni F."/>
            <person name="Magnuson J."/>
            <person name="Mondo S."/>
            <person name="Nolan M."/>
            <person name="Ohm R."/>
            <person name="Pangilinan J."/>
            <person name="Park H.-J."/>
            <person name="Ramirez L."/>
            <person name="Alfaro M."/>
            <person name="Sun H."/>
            <person name="Tritt A."/>
            <person name="Yoshinaga Y."/>
            <person name="Zwiers L.-H."/>
            <person name="Turgeon B."/>
            <person name="Goodwin S."/>
            <person name="Spatafora J."/>
            <person name="Crous P."/>
            <person name="Grigoriev I."/>
        </authorList>
    </citation>
    <scope>NUCLEOTIDE SEQUENCE</scope>
    <source>
        <strain evidence="2">CBS 130266</strain>
    </source>
</reference>
<keyword evidence="3" id="KW-1185">Reference proteome</keyword>
<evidence type="ECO:0000259" key="1">
    <source>
        <dbReference type="Pfam" id="PF00644"/>
    </source>
</evidence>
<dbReference type="SUPFAM" id="SSF56399">
    <property type="entry name" value="ADP-ribosylation"/>
    <property type="match status" value="1"/>
</dbReference>
<protein>
    <submittedName>
        <fullName evidence="2">ADP-ribosylation</fullName>
    </submittedName>
</protein>
<accession>A0A9P4TVG4</accession>
<sequence>MADEGSQGGQLCHTCQKLRYRDDSLEQRETIDTLFQKLAPAEVYQSRGTEEAADFQGSSSLYELCSLILRLVEEATSYIVEYRNNLNEADFLQYPIWATRTRSLSKEDDHETKEEGSFTIWETPNQVLDVSVRELCERIVPKDGDLSVIHCENVMRWDFYAAFREEQESMRQELGRHSLSHLRNYTQHERAHGTKMKQKEEIIEELVNQQITFHGTKKANVASIVRNGFIKPGELIPTSGIPLGVRCGNSFGRGIYSSPDSAFATIYSEFDAHPTTEREIAGLKLIVCATIMGRRGQVYRGGGQDWRKFNTARPGTDSHVGNNNLEYIVFDSAQILPCYVIHLDWHARPSRTLLQLKSRAARLRINSEIPVDKIFPGDKQRYKAERLAQARKFFAYGFGPVSRNKIVIEDMADLDGDEEDYGEYQAERVDTYYGAKSIWDWRPEAGLGNKAAD</sequence>
<evidence type="ECO:0000313" key="3">
    <source>
        <dbReference type="Proteomes" id="UP000800235"/>
    </source>
</evidence>
<dbReference type="Pfam" id="PF00644">
    <property type="entry name" value="PARP"/>
    <property type="match status" value="1"/>
</dbReference>
<organism evidence="2 3">
    <name type="scientific">Tothia fuscella</name>
    <dbReference type="NCBI Taxonomy" id="1048955"/>
    <lineage>
        <taxon>Eukaryota</taxon>
        <taxon>Fungi</taxon>
        <taxon>Dikarya</taxon>
        <taxon>Ascomycota</taxon>
        <taxon>Pezizomycotina</taxon>
        <taxon>Dothideomycetes</taxon>
        <taxon>Pleosporomycetidae</taxon>
        <taxon>Venturiales</taxon>
        <taxon>Cylindrosympodiaceae</taxon>
        <taxon>Tothia</taxon>
    </lineage>
</organism>
<dbReference type="OrthoDB" id="10256774at2759"/>
<evidence type="ECO:0000313" key="2">
    <source>
        <dbReference type="EMBL" id="KAF2425818.1"/>
    </source>
</evidence>
<dbReference type="Gene3D" id="3.90.228.10">
    <property type="match status" value="1"/>
</dbReference>